<feature type="signal peptide" evidence="2">
    <location>
        <begin position="1"/>
        <end position="32"/>
    </location>
</feature>
<dbReference type="InterPro" id="IPR013517">
    <property type="entry name" value="FG-GAP"/>
</dbReference>
<organism evidence="3 4">
    <name type="scientific">Streptomyces gulbargensis</name>
    <dbReference type="NCBI Taxonomy" id="364901"/>
    <lineage>
        <taxon>Bacteria</taxon>
        <taxon>Bacillati</taxon>
        <taxon>Actinomycetota</taxon>
        <taxon>Actinomycetes</taxon>
        <taxon>Kitasatosporales</taxon>
        <taxon>Streptomycetaceae</taxon>
        <taxon>Streptomyces</taxon>
    </lineage>
</organism>
<reference evidence="4" key="1">
    <citation type="journal article" date="2019" name="Int. J. Syst. Evol. Microbiol.">
        <title>The Global Catalogue of Microorganisms (GCM) 10K type strain sequencing project: providing services to taxonomists for standard genome sequencing and annotation.</title>
        <authorList>
            <consortium name="The Broad Institute Genomics Platform"/>
            <consortium name="The Broad Institute Genome Sequencing Center for Infectious Disease"/>
            <person name="Wu L."/>
            <person name="Ma J."/>
        </authorList>
    </citation>
    <scope>NUCLEOTIDE SEQUENCE [LARGE SCALE GENOMIC DNA]</scope>
    <source>
        <strain evidence="4">JCM 16956</strain>
    </source>
</reference>
<dbReference type="RefSeq" id="WP_345278712.1">
    <property type="nucleotide sequence ID" value="NZ_BAABAJ010000002.1"/>
</dbReference>
<gene>
    <name evidence="3" type="ORF">GCM10022244_09520</name>
</gene>
<dbReference type="PANTHER" id="PTHR46580:SF4">
    <property type="entry name" value="ATP_GTP-BINDING PROTEIN"/>
    <property type="match status" value="1"/>
</dbReference>
<dbReference type="Proteomes" id="UP001501000">
    <property type="component" value="Unassembled WGS sequence"/>
</dbReference>
<evidence type="ECO:0000256" key="1">
    <source>
        <dbReference type="ARBA" id="ARBA00022729"/>
    </source>
</evidence>
<dbReference type="PANTHER" id="PTHR46580">
    <property type="entry name" value="SENSOR KINASE-RELATED"/>
    <property type="match status" value="1"/>
</dbReference>
<dbReference type="EMBL" id="BAABAJ010000002">
    <property type="protein sequence ID" value="GAA3901433.1"/>
    <property type="molecule type" value="Genomic_DNA"/>
</dbReference>
<accession>A0ABP7LIE9</accession>
<dbReference type="Gene3D" id="2.130.10.130">
    <property type="entry name" value="Integrin alpha, N-terminal"/>
    <property type="match status" value="2"/>
</dbReference>
<evidence type="ECO:0000313" key="3">
    <source>
        <dbReference type="EMBL" id="GAA3901433.1"/>
    </source>
</evidence>
<dbReference type="Pfam" id="PF13517">
    <property type="entry name" value="FG-GAP_3"/>
    <property type="match status" value="2"/>
</dbReference>
<sequence>MFARATARRLRLAGCTALALATGMITAGQAVAAEPPVASGKPAAVAPAVPNPGSATAVTLGPEAAARAAGPRLDLNANGTDDLLQRAPAGGWTVRFDDGTEARFTFSAGGTTAGGDFKEVVPVGDLDGNGKPELLTVRTQGGVALWTAEGTGATATGWTSGGWHVFSTVLGAGDLTGDGRLDLLARTHAGSLYLYAGTATAGTTSPYSSPYAISESPAVGLANRELITGYDLNRDGLADVVARTGGLLTFHAGTGNPNTPFAEPVTIGTGWHRLGEILALGDADGSVSLLARDKAGPNAWTYPSLGDGRLGASTLVTKPFHQALGLAGDSAPNGTYGKSSMLAKTADGTLVYYRVNGSHTGFEAPIGFHALGNPLRPSDTVVWASSLTEGADGTALKISGGRLHALRATGDVDLGGGWDAYDTVIGAGDLTADGRGDLLARDRATGDLWLYPGRGTGEGFLGRLKVGTNWDTLDTLAGAGDVTGDGTADLIGRGTDGRLWLYPGTGQSAAPFTRPAPVGSGWQGMTAVVSPGDVNGDGLADLTARDAGGTLWLYPSTGSGYDTRVALGPGWNAFTSLG</sequence>
<dbReference type="InterPro" id="IPR028994">
    <property type="entry name" value="Integrin_alpha_N"/>
</dbReference>
<name>A0ABP7LIE9_9ACTN</name>
<dbReference type="SUPFAM" id="SSF69318">
    <property type="entry name" value="Integrin alpha N-terminal domain"/>
    <property type="match status" value="2"/>
</dbReference>
<evidence type="ECO:0000313" key="4">
    <source>
        <dbReference type="Proteomes" id="UP001501000"/>
    </source>
</evidence>
<keyword evidence="4" id="KW-1185">Reference proteome</keyword>
<proteinExistence type="predicted"/>
<comment type="caution">
    <text evidence="3">The sequence shown here is derived from an EMBL/GenBank/DDBJ whole genome shotgun (WGS) entry which is preliminary data.</text>
</comment>
<evidence type="ECO:0000256" key="2">
    <source>
        <dbReference type="SAM" id="SignalP"/>
    </source>
</evidence>
<feature type="chain" id="PRO_5045589158" evidence="2">
    <location>
        <begin position="33"/>
        <end position="578"/>
    </location>
</feature>
<keyword evidence="1 2" id="KW-0732">Signal</keyword>
<protein>
    <submittedName>
        <fullName evidence="3">VCBS repeat-containing protein</fullName>
    </submittedName>
</protein>